<accession>A0A5S6QE03</accession>
<dbReference type="GO" id="GO:0003682">
    <property type="term" value="F:chromatin binding"/>
    <property type="evidence" value="ECO:0007669"/>
    <property type="project" value="TreeGrafter"/>
</dbReference>
<dbReference type="GO" id="GO:0000122">
    <property type="term" value="P:negative regulation of transcription by RNA polymerase II"/>
    <property type="evidence" value="ECO:0007669"/>
    <property type="project" value="TreeGrafter"/>
</dbReference>
<dbReference type="AlphaFoldDB" id="A0A5S6QE03"/>
<evidence type="ECO:0000256" key="5">
    <source>
        <dbReference type="SAM" id="MobiDB-lite"/>
    </source>
</evidence>
<dbReference type="Gene3D" id="1.10.287.370">
    <property type="match status" value="1"/>
</dbReference>
<dbReference type="InterPro" id="IPR009053">
    <property type="entry name" value="Prefoldin"/>
</dbReference>
<reference evidence="7" key="1">
    <citation type="submission" date="2019-12" db="UniProtKB">
        <authorList>
            <consortium name="WormBaseParasite"/>
        </authorList>
    </citation>
    <scope>IDENTIFICATION</scope>
</reference>
<dbReference type="InterPro" id="IPR052255">
    <property type="entry name" value="RNA_pol_II_subunit5-mediator"/>
</dbReference>
<dbReference type="GO" id="GO:0003714">
    <property type="term" value="F:transcription corepressor activity"/>
    <property type="evidence" value="ECO:0007669"/>
    <property type="project" value="TreeGrafter"/>
</dbReference>
<evidence type="ECO:0000256" key="3">
    <source>
        <dbReference type="ARBA" id="ARBA00023242"/>
    </source>
</evidence>
<feature type="compositionally biased region" description="Basic and acidic residues" evidence="5">
    <location>
        <begin position="255"/>
        <end position="264"/>
    </location>
</feature>
<sequence length="351" mass="39492">MDSRRFYSNLSSPQVLSEQHPPATVALLTRSVRQLADATEAADKDPWSLQSPYSNCGLRCGIGMLLPESIQRLIEVCEADLRLCVVQKENWLRLRQGYVDTIEMLKMLGSRISHRTIIPISDMAFMEGQVERTNEVLVSLGAGHLVLCTRQHAIEIFERRVQRIDQVIVQCDSHRMRHEEKLDMLQRFLDEAPFIIYEELGDDDKSTSSRNSRRKQRESKQVGSAKGDDKVATQDSTRPANSGKKRVSWASNAESKPEIHKEDLLSGSGVDRPVQSILKNQILPQKEDTSAVESTSTCSTVPFSTVATVEGVVRAEVIERSGVPIPLKPAEADQLPERLSMFRKERLAKKK</sequence>
<proteinExistence type="inferred from homology"/>
<dbReference type="InterPro" id="IPR004127">
    <property type="entry name" value="Prefoldin_subunit_alpha"/>
</dbReference>
<dbReference type="WBParaSite" id="TMUE_1000005414.1">
    <property type="protein sequence ID" value="TMUE_1000005414.1"/>
    <property type="gene ID" value="WBGene00287656"/>
</dbReference>
<keyword evidence="3" id="KW-0539">Nucleus</keyword>
<dbReference type="STRING" id="70415.A0A5S6QE03"/>
<dbReference type="PANTHER" id="PTHR15111">
    <property type="entry name" value="RNA POLYMERASE II SUBUNIT 5-MEDIATING PROTEIN NNX3"/>
    <property type="match status" value="1"/>
</dbReference>
<dbReference type="GO" id="GO:0005634">
    <property type="term" value="C:nucleus"/>
    <property type="evidence" value="ECO:0007669"/>
    <property type="project" value="UniProtKB-SubCell"/>
</dbReference>
<keyword evidence="6" id="KW-1185">Reference proteome</keyword>
<dbReference type="GO" id="GO:0019212">
    <property type="term" value="F:phosphatase inhibitor activity"/>
    <property type="evidence" value="ECO:0007669"/>
    <property type="project" value="TreeGrafter"/>
</dbReference>
<comment type="similarity">
    <text evidence="4">Belongs to the RNA polymerase II subunit 5-mediating protein family.</text>
</comment>
<evidence type="ECO:0000313" key="7">
    <source>
        <dbReference type="WBParaSite" id="TMUE_1000005414.1"/>
    </source>
</evidence>
<comment type="subcellular location">
    <subcellularLocation>
        <location evidence="1">Nucleus</location>
    </subcellularLocation>
</comment>
<evidence type="ECO:0000313" key="6">
    <source>
        <dbReference type="Proteomes" id="UP000046395"/>
    </source>
</evidence>
<dbReference type="Proteomes" id="UP000046395">
    <property type="component" value="Unassembled WGS sequence"/>
</dbReference>
<organism evidence="6 7">
    <name type="scientific">Trichuris muris</name>
    <name type="common">Mouse whipworm</name>
    <dbReference type="NCBI Taxonomy" id="70415"/>
    <lineage>
        <taxon>Eukaryota</taxon>
        <taxon>Metazoa</taxon>
        <taxon>Ecdysozoa</taxon>
        <taxon>Nematoda</taxon>
        <taxon>Enoplea</taxon>
        <taxon>Dorylaimia</taxon>
        <taxon>Trichinellida</taxon>
        <taxon>Trichuridae</taxon>
        <taxon>Trichuris</taxon>
    </lineage>
</organism>
<dbReference type="Pfam" id="PF02996">
    <property type="entry name" value="Prefoldin"/>
    <property type="match status" value="1"/>
</dbReference>
<evidence type="ECO:0000256" key="4">
    <source>
        <dbReference type="ARBA" id="ARBA00038295"/>
    </source>
</evidence>
<protein>
    <submittedName>
        <fullName evidence="7">Uncharacterized protein</fullName>
    </submittedName>
</protein>
<evidence type="ECO:0000256" key="1">
    <source>
        <dbReference type="ARBA" id="ARBA00004123"/>
    </source>
</evidence>
<evidence type="ECO:0000256" key="2">
    <source>
        <dbReference type="ARBA" id="ARBA00011695"/>
    </source>
</evidence>
<comment type="subunit">
    <text evidence="2">Heterohexamer of two PFD-alpha type and four PFD-beta type subunits.</text>
</comment>
<name>A0A5S6QE03_TRIMR</name>
<dbReference type="SUPFAM" id="SSF46579">
    <property type="entry name" value="Prefoldin"/>
    <property type="match status" value="1"/>
</dbReference>
<dbReference type="PANTHER" id="PTHR15111:SF0">
    <property type="entry name" value="UNCONVENTIONAL PREFOLDIN RPB5 INTERACTOR 1"/>
    <property type="match status" value="1"/>
</dbReference>
<feature type="region of interest" description="Disordered" evidence="5">
    <location>
        <begin position="202"/>
        <end position="270"/>
    </location>
</feature>